<keyword evidence="3" id="KW-1185">Reference proteome</keyword>
<sequence length="237" mass="26738">MNNKKLRIAGRLLSAIFIFIGVSIATVNAQVHEIGLGAGGFNYTGELARKFNPLFYRPGGEIFYRLNFSPVVALRGAFSFGGIYGSELKSKDPVAKYRASEFKNSITEASVTLEYNFFNFRAPKDSRKAQNSSRITPYFTGGIAFFNTQEDLGMGNKFLNIAIPVGLGFKFQLTEHWNLGGEFVARKTFTDYLDGIREGNVNYRRTGDILRTDWYYYTGLTVSYTFYSVKCPAIYHK</sequence>
<dbReference type="RefSeq" id="WP_052430463.1">
    <property type="nucleotide sequence ID" value="NZ_BBLT01000014.1"/>
</dbReference>
<dbReference type="AlphaFoldDB" id="A0A098LMH4"/>
<dbReference type="InterPro" id="IPR011250">
    <property type="entry name" value="OMP/PagP_B-barrel"/>
</dbReference>
<dbReference type="InterPro" id="IPR045743">
    <property type="entry name" value="DUF6089"/>
</dbReference>
<feature type="domain" description="DUF6089" evidence="1">
    <location>
        <begin position="12"/>
        <end position="231"/>
    </location>
</feature>
<evidence type="ECO:0000259" key="1">
    <source>
        <dbReference type="Pfam" id="PF19573"/>
    </source>
</evidence>
<dbReference type="Gene3D" id="2.40.160.20">
    <property type="match status" value="1"/>
</dbReference>
<name>A0A098LMH4_9BACT</name>
<dbReference type="eggNOG" id="COG3637">
    <property type="taxonomic scope" value="Bacteria"/>
</dbReference>
<accession>A0A098LMH4</accession>
<dbReference type="Proteomes" id="UP000030185">
    <property type="component" value="Unassembled WGS sequence"/>
</dbReference>
<reference evidence="2 3" key="1">
    <citation type="submission" date="2014-09" db="EMBL/GenBank/DDBJ databases">
        <title>Sporocytophaga myxococcoides PG-01 genome sequencing.</title>
        <authorList>
            <person name="Liu L."/>
            <person name="Gao P.J."/>
            <person name="Chen G.J."/>
            <person name="Wang L.S."/>
        </authorList>
    </citation>
    <scope>NUCLEOTIDE SEQUENCE [LARGE SCALE GENOMIC DNA]</scope>
    <source>
        <strain evidence="2 3">PG-01</strain>
    </source>
</reference>
<dbReference type="Pfam" id="PF19573">
    <property type="entry name" value="DUF6089"/>
    <property type="match status" value="1"/>
</dbReference>
<dbReference type="STRING" id="153721.MYP_4832"/>
<dbReference type="SUPFAM" id="SSF56925">
    <property type="entry name" value="OMPA-like"/>
    <property type="match status" value="1"/>
</dbReference>
<gene>
    <name evidence="2" type="ORF">MYP_4832</name>
</gene>
<dbReference type="OrthoDB" id="654178at2"/>
<evidence type="ECO:0000313" key="3">
    <source>
        <dbReference type="Proteomes" id="UP000030185"/>
    </source>
</evidence>
<proteinExistence type="predicted"/>
<dbReference type="EMBL" id="BBLT01000014">
    <property type="protein sequence ID" value="GAL87602.1"/>
    <property type="molecule type" value="Genomic_DNA"/>
</dbReference>
<protein>
    <recommendedName>
        <fullName evidence="1">DUF6089 domain-containing protein</fullName>
    </recommendedName>
</protein>
<organism evidence="2 3">
    <name type="scientific">Sporocytophaga myxococcoides</name>
    <dbReference type="NCBI Taxonomy" id="153721"/>
    <lineage>
        <taxon>Bacteria</taxon>
        <taxon>Pseudomonadati</taxon>
        <taxon>Bacteroidota</taxon>
        <taxon>Cytophagia</taxon>
        <taxon>Cytophagales</taxon>
        <taxon>Cytophagaceae</taxon>
        <taxon>Sporocytophaga</taxon>
    </lineage>
</organism>
<evidence type="ECO:0000313" key="2">
    <source>
        <dbReference type="EMBL" id="GAL87602.1"/>
    </source>
</evidence>
<comment type="caution">
    <text evidence="2">The sequence shown here is derived from an EMBL/GenBank/DDBJ whole genome shotgun (WGS) entry which is preliminary data.</text>
</comment>